<dbReference type="AlphaFoldDB" id="A0A0F9GL14"/>
<reference evidence="2" key="1">
    <citation type="journal article" date="2015" name="Nature">
        <title>Complex archaea that bridge the gap between prokaryotes and eukaryotes.</title>
        <authorList>
            <person name="Spang A."/>
            <person name="Saw J.H."/>
            <person name="Jorgensen S.L."/>
            <person name="Zaremba-Niedzwiedzka K."/>
            <person name="Martijn J."/>
            <person name="Lind A.E."/>
            <person name="van Eijk R."/>
            <person name="Schleper C."/>
            <person name="Guy L."/>
            <person name="Ettema T.J."/>
        </authorList>
    </citation>
    <scope>NUCLEOTIDE SEQUENCE</scope>
</reference>
<proteinExistence type="predicted"/>
<accession>A0A0F9GL14</accession>
<sequence length="537" mass="61253">MGISDRITGTIENWSTAWADRLKKWLATVLGFGVNVVMESVEKSFRPFLKPFIDRINATGKVPPELQGILNEISDPTSQVGALFGNAAGNALVGGAVGKLLDSVLLPIAYALNSVTKNVELGVSQQVSLWLRKLWSEDTLKERLSWQGLDEEAVKHLQELSQVRLSPDSVMRLWIRDKNKYEKLWTDLADSGISAERIEYFKELAWAVPTPGEVINFAAKEAFEDDMAEIYGLDEEFDAIDQSWMDKAGVKEEARPLYWRAHWQHPSLQKVFDLLHRGQITEEEMYRYYRLVEVPPYWRDKLTEISWDLPNRIELRMMARYGLVDKAFLVEQLGKVGLHEDFRDIAADMMLAMGIRTDLSTRYRNGWIDRATVASDLAASGLSEAVQTRMFEWIVKNVSEDRVAKEKDLTKTEIYKAIKKGAMLPSDGVELLQDMGYDREEAELLIEINVGVLAGSPENYQELKKITQMYRRAIGLDSNIPSEDLIQAERDVKEAEKALKTAEEMEDKPTDMAELKAAVDDTRIRYHQLLRQPEEKS</sequence>
<name>A0A0F9GL14_9ZZZZ</name>
<evidence type="ECO:0000313" key="2">
    <source>
        <dbReference type="EMBL" id="KKL99594.1"/>
    </source>
</evidence>
<feature type="coiled-coil region" evidence="1">
    <location>
        <begin position="485"/>
        <end position="532"/>
    </location>
</feature>
<evidence type="ECO:0000256" key="1">
    <source>
        <dbReference type="SAM" id="Coils"/>
    </source>
</evidence>
<dbReference type="EMBL" id="LAZR01017639">
    <property type="protein sequence ID" value="KKL99594.1"/>
    <property type="molecule type" value="Genomic_DNA"/>
</dbReference>
<protein>
    <submittedName>
        <fullName evidence="2">Uncharacterized protein</fullName>
    </submittedName>
</protein>
<comment type="caution">
    <text evidence="2">The sequence shown here is derived from an EMBL/GenBank/DDBJ whole genome shotgun (WGS) entry which is preliminary data.</text>
</comment>
<organism evidence="2">
    <name type="scientific">marine sediment metagenome</name>
    <dbReference type="NCBI Taxonomy" id="412755"/>
    <lineage>
        <taxon>unclassified sequences</taxon>
        <taxon>metagenomes</taxon>
        <taxon>ecological metagenomes</taxon>
    </lineage>
</organism>
<gene>
    <name evidence="2" type="ORF">LCGC14_1812870</name>
</gene>
<keyword evidence="1" id="KW-0175">Coiled coil</keyword>